<evidence type="ECO:0000256" key="1">
    <source>
        <dbReference type="ARBA" id="ARBA00004141"/>
    </source>
</evidence>
<evidence type="ECO:0000256" key="3">
    <source>
        <dbReference type="ARBA" id="ARBA00022692"/>
    </source>
</evidence>
<evidence type="ECO:0000256" key="6">
    <source>
        <dbReference type="SAM" id="Phobius"/>
    </source>
</evidence>
<dbReference type="Gene3D" id="1.10.357.140">
    <property type="entry name" value="UbiA prenyltransferase"/>
    <property type="match status" value="1"/>
</dbReference>
<dbReference type="OrthoDB" id="9803632at2"/>
<comment type="subcellular location">
    <subcellularLocation>
        <location evidence="1">Membrane</location>
        <topology evidence="1">Multi-pass membrane protein</topology>
    </subcellularLocation>
</comment>
<feature type="transmembrane region" description="Helical" evidence="6">
    <location>
        <begin position="282"/>
        <end position="300"/>
    </location>
</feature>
<dbReference type="InterPro" id="IPR023214">
    <property type="entry name" value="HAD_sf"/>
</dbReference>
<gene>
    <name evidence="7" type="ORF">D3227_26530</name>
</gene>
<dbReference type="GO" id="GO:0009247">
    <property type="term" value="P:glycolipid biosynthetic process"/>
    <property type="evidence" value="ECO:0007669"/>
    <property type="project" value="TreeGrafter"/>
</dbReference>
<feature type="transmembrane region" description="Helical" evidence="6">
    <location>
        <begin position="411"/>
        <end position="428"/>
    </location>
</feature>
<protein>
    <submittedName>
        <fullName evidence="7">UbiA family prenyltransferase</fullName>
    </submittedName>
</protein>
<dbReference type="PANTHER" id="PTHR11048">
    <property type="entry name" value="PRENYLTRANSFERASES"/>
    <property type="match status" value="1"/>
</dbReference>
<dbReference type="RefSeq" id="WP_120017220.1">
    <property type="nucleotide sequence ID" value="NZ_QZWZ01000025.1"/>
</dbReference>
<evidence type="ECO:0000313" key="8">
    <source>
        <dbReference type="Proteomes" id="UP000272706"/>
    </source>
</evidence>
<keyword evidence="7" id="KW-0808">Transferase</keyword>
<keyword evidence="4 6" id="KW-1133">Transmembrane helix</keyword>
<dbReference type="InterPro" id="IPR036412">
    <property type="entry name" value="HAD-like_sf"/>
</dbReference>
<feature type="transmembrane region" description="Helical" evidence="6">
    <location>
        <begin position="312"/>
        <end position="334"/>
    </location>
</feature>
<feature type="transmembrane region" description="Helical" evidence="6">
    <location>
        <begin position="440"/>
        <end position="462"/>
    </location>
</feature>
<keyword evidence="2" id="KW-1003">Cell membrane</keyword>
<dbReference type="PANTHER" id="PTHR11048:SF5">
    <property type="entry name" value="DECAPRENYL-PHOSPHATE PHOSPHORIBOSYLTRANSFERASE"/>
    <property type="match status" value="1"/>
</dbReference>
<dbReference type="InterPro" id="IPR039653">
    <property type="entry name" value="Prenyltransferase"/>
</dbReference>
<keyword evidence="8" id="KW-1185">Reference proteome</keyword>
<dbReference type="InterPro" id="IPR000537">
    <property type="entry name" value="UbiA_prenyltransferase"/>
</dbReference>
<dbReference type="AlphaFoldDB" id="A0A3A5KJJ8"/>
<accession>A0A3A5KJJ8</accession>
<evidence type="ECO:0000256" key="4">
    <source>
        <dbReference type="ARBA" id="ARBA00022989"/>
    </source>
</evidence>
<evidence type="ECO:0000313" key="7">
    <source>
        <dbReference type="EMBL" id="RJT32734.1"/>
    </source>
</evidence>
<name>A0A3A5KJJ8_9HYPH</name>
<keyword evidence="3 6" id="KW-0812">Transmembrane</keyword>
<keyword evidence="5 6" id="KW-0472">Membrane</keyword>
<feature type="transmembrane region" description="Helical" evidence="6">
    <location>
        <begin position="380"/>
        <end position="399"/>
    </location>
</feature>
<dbReference type="Pfam" id="PF01040">
    <property type="entry name" value="UbiA"/>
    <property type="match status" value="1"/>
</dbReference>
<dbReference type="SUPFAM" id="SSF56784">
    <property type="entry name" value="HAD-like"/>
    <property type="match status" value="1"/>
</dbReference>
<sequence>MVDLDGTLIQSDLLMESFLALFANKPFVALRTLAALREGKAAFKTRIVDELVVDMARLPYNACVLAYIEAERAKGRPIYLASASDIRLVRAVSGHLGLFDGVLGSGEEVNLAGKTKAEALCERFGERGFAYIGGDRVDLHVWSRCGEALVAGGTPRLLRQLRGTMPFAVSLDEGGSHWRDYVRALRPHQWLKNILVFAPAIAGHVIVPSALNCIIAFLSFSFCASAVYIVNDLLDLPSDREHPRKCRRPFASGAVPLIHGIAMVPALLLASLLLALTLTPTFLLVVGGYLALTTAYSLYLKRKIIADVMTLAILYALRLVGGGVAAGVAISHWLEALSMFLFLSLALVKRCTELVERVKSGQGDPAGRGYQLGDLPSLEAMAAASGYLTALVMALYLNSEAVTSLYRHPERLWLICIAILFWISRIIIKTRRGEMNDDPVVFAVRDRVSLVTGLLCAFIVMASM</sequence>
<feature type="transmembrane region" description="Helical" evidence="6">
    <location>
        <begin position="254"/>
        <end position="276"/>
    </location>
</feature>
<dbReference type="GO" id="GO:0005886">
    <property type="term" value="C:plasma membrane"/>
    <property type="evidence" value="ECO:0007669"/>
    <property type="project" value="TreeGrafter"/>
</dbReference>
<dbReference type="InterPro" id="IPR044878">
    <property type="entry name" value="UbiA_sf"/>
</dbReference>
<dbReference type="CDD" id="cd13963">
    <property type="entry name" value="PT_UbiA_2"/>
    <property type="match status" value="1"/>
</dbReference>
<dbReference type="EMBL" id="QZWZ01000025">
    <property type="protein sequence ID" value="RJT32734.1"/>
    <property type="molecule type" value="Genomic_DNA"/>
</dbReference>
<dbReference type="NCBIfam" id="NF006088">
    <property type="entry name" value="PRK08238.1"/>
    <property type="match status" value="1"/>
</dbReference>
<dbReference type="Gene3D" id="3.40.50.1000">
    <property type="entry name" value="HAD superfamily/HAD-like"/>
    <property type="match status" value="1"/>
</dbReference>
<comment type="caution">
    <text evidence="7">The sequence shown here is derived from an EMBL/GenBank/DDBJ whole genome shotgun (WGS) entry which is preliminary data.</text>
</comment>
<evidence type="ECO:0000256" key="5">
    <source>
        <dbReference type="ARBA" id="ARBA00023136"/>
    </source>
</evidence>
<organism evidence="7 8">
    <name type="scientific">Mesorhizobium waimense</name>
    <dbReference type="NCBI Taxonomy" id="1300307"/>
    <lineage>
        <taxon>Bacteria</taxon>
        <taxon>Pseudomonadati</taxon>
        <taxon>Pseudomonadota</taxon>
        <taxon>Alphaproteobacteria</taxon>
        <taxon>Hyphomicrobiales</taxon>
        <taxon>Phyllobacteriaceae</taxon>
        <taxon>Mesorhizobium</taxon>
    </lineage>
</organism>
<evidence type="ECO:0000256" key="2">
    <source>
        <dbReference type="ARBA" id="ARBA00022475"/>
    </source>
</evidence>
<reference evidence="7 8" key="1">
    <citation type="submission" date="2018-09" db="EMBL/GenBank/DDBJ databases">
        <title>Mesorhizobium carmichaelinearum sp. nov. isolated from Carmichaelinea spp. root nodules in New Zealand.</title>
        <authorList>
            <person name="De Meyer S.E."/>
        </authorList>
    </citation>
    <scope>NUCLEOTIDE SEQUENCE [LARGE SCALE GENOMIC DNA]</scope>
    <source>
        <strain evidence="7 8">ICMP19557</strain>
    </source>
</reference>
<dbReference type="Proteomes" id="UP000272706">
    <property type="component" value="Unassembled WGS sequence"/>
</dbReference>
<proteinExistence type="predicted"/>
<dbReference type="GO" id="GO:0016765">
    <property type="term" value="F:transferase activity, transferring alkyl or aryl (other than methyl) groups"/>
    <property type="evidence" value="ECO:0007669"/>
    <property type="project" value="InterPro"/>
</dbReference>